<keyword evidence="1" id="KW-0472">Membrane</keyword>
<feature type="transmembrane region" description="Helical" evidence="1">
    <location>
        <begin position="6"/>
        <end position="27"/>
    </location>
</feature>
<keyword evidence="1" id="KW-0812">Transmembrane</keyword>
<gene>
    <name evidence="2" type="ORF">OHB35_52400</name>
</gene>
<proteinExistence type="predicted"/>
<dbReference type="EMBL" id="CP109135">
    <property type="protein sequence ID" value="WSD21162.1"/>
    <property type="molecule type" value="Genomic_DNA"/>
</dbReference>
<dbReference type="Proteomes" id="UP001340816">
    <property type="component" value="Chromosome"/>
</dbReference>
<organism evidence="2 3">
    <name type="scientific">Streptomyces phaeochromogenes</name>
    <dbReference type="NCBI Taxonomy" id="1923"/>
    <lineage>
        <taxon>Bacteria</taxon>
        <taxon>Bacillati</taxon>
        <taxon>Actinomycetota</taxon>
        <taxon>Actinomycetes</taxon>
        <taxon>Kitasatosporales</taxon>
        <taxon>Streptomycetaceae</taxon>
        <taxon>Streptomyces</taxon>
        <taxon>Streptomyces phaeochromogenes group</taxon>
    </lineage>
</organism>
<dbReference type="RefSeq" id="WP_326762702.1">
    <property type="nucleotide sequence ID" value="NZ_CP109135.1"/>
</dbReference>
<feature type="transmembrane region" description="Helical" evidence="1">
    <location>
        <begin position="39"/>
        <end position="60"/>
    </location>
</feature>
<evidence type="ECO:0000313" key="2">
    <source>
        <dbReference type="EMBL" id="WSD21162.1"/>
    </source>
</evidence>
<keyword evidence="1" id="KW-1133">Transmembrane helix</keyword>
<evidence type="ECO:0000313" key="3">
    <source>
        <dbReference type="Proteomes" id="UP001340816"/>
    </source>
</evidence>
<accession>A0ABZ1HRD5</accession>
<sequence>MSVLDFLLTGLYPAITWMAFVVTGMVLDRLDLISGAVQRRLAAVGPALMGFGYGVSSLVLRSGGARRVMAGMPGMTDPGAINDAGLETAAFDMPVGGDLWGPDTWGLLAATPHTGSTLDLIGGIGTANTVLVCVTVRWTDCRGCGGWQLRSSPSARCPGPFA</sequence>
<keyword evidence="3" id="KW-1185">Reference proteome</keyword>
<evidence type="ECO:0000256" key="1">
    <source>
        <dbReference type="SAM" id="Phobius"/>
    </source>
</evidence>
<reference evidence="2 3" key="1">
    <citation type="submission" date="2022-10" db="EMBL/GenBank/DDBJ databases">
        <title>The complete genomes of actinobacterial strains from the NBC collection.</title>
        <authorList>
            <person name="Joergensen T.S."/>
            <person name="Alvarez Arevalo M."/>
            <person name="Sterndorff E.B."/>
            <person name="Faurdal D."/>
            <person name="Vuksanovic O."/>
            <person name="Mourched A.-S."/>
            <person name="Charusanti P."/>
            <person name="Shaw S."/>
            <person name="Blin K."/>
            <person name="Weber T."/>
        </authorList>
    </citation>
    <scope>NUCLEOTIDE SEQUENCE [LARGE SCALE GENOMIC DNA]</scope>
    <source>
        <strain evidence="2 3">NBC 01752</strain>
    </source>
</reference>
<name>A0ABZ1HRD5_STRPH</name>
<protein>
    <submittedName>
        <fullName evidence="2">Uncharacterized protein</fullName>
    </submittedName>
</protein>